<dbReference type="InterPro" id="IPR036188">
    <property type="entry name" value="FAD/NAD-bd_sf"/>
</dbReference>
<sequence>MKYSRPAKDAGCPQDGAPGRPDGDILVLGAGVVGVATAYALARRGYSVILVDREEGPGRGTSFANGAQLSYAYTDALAQPALLRKLPAMVLGLDPAFRFRMGVDPGFLRWSLAFLRNCTDARFSANTLAALRIGLESRLALHALQERHSLDFGHAMPGKMHLYRDPAAFARAAEVVSLKGDAGIEQHLLSPAEAMGIEPALANAGPLAGVLWTPADEVGDPHLFCRAMLELLRGSYGVRAEFGFSASHLREDGDAVHVSDPSGQVISARAAVICLGAGAPHFLARFGIRAPVRPMKGYSFTAPVGPRAPSVSLTDASRKIVFCRLGDQMRVAGLAELGNWSTGVDANRLNALVDSARAAMPDAADYDAAGTGWAGLRPMTPNSLPIIARARANLYLNIGHGMLGWTFAMGSAERTAALIETGLRPSLS</sequence>
<keyword evidence="2" id="KW-0560">Oxidoreductase</keyword>
<dbReference type="PANTHER" id="PTHR13847">
    <property type="entry name" value="SARCOSINE DEHYDROGENASE-RELATED"/>
    <property type="match status" value="1"/>
</dbReference>
<gene>
    <name evidence="4" type="ORF">SAMN06295912_104192</name>
</gene>
<dbReference type="InterPro" id="IPR006076">
    <property type="entry name" value="FAD-dep_OxRdtase"/>
</dbReference>
<protein>
    <submittedName>
        <fullName evidence="4">D-amino-acid dehydrogenase</fullName>
    </submittedName>
</protein>
<dbReference type="SUPFAM" id="SSF54373">
    <property type="entry name" value="FAD-linked reductases, C-terminal domain"/>
    <property type="match status" value="1"/>
</dbReference>
<evidence type="ECO:0000256" key="2">
    <source>
        <dbReference type="ARBA" id="ARBA00023002"/>
    </source>
</evidence>
<dbReference type="GO" id="GO:0005886">
    <property type="term" value="C:plasma membrane"/>
    <property type="evidence" value="ECO:0007669"/>
    <property type="project" value="TreeGrafter"/>
</dbReference>
<name>A0A239DPI8_9SPHN</name>
<dbReference type="Proteomes" id="UP000198281">
    <property type="component" value="Unassembled WGS sequence"/>
</dbReference>
<organism evidence="4 5">
    <name type="scientific">Edaphosphingomonas laterariae</name>
    <dbReference type="NCBI Taxonomy" id="861865"/>
    <lineage>
        <taxon>Bacteria</taxon>
        <taxon>Pseudomonadati</taxon>
        <taxon>Pseudomonadota</taxon>
        <taxon>Alphaproteobacteria</taxon>
        <taxon>Sphingomonadales</taxon>
        <taxon>Rhizorhabdaceae</taxon>
        <taxon>Edaphosphingomonas</taxon>
    </lineage>
</organism>
<keyword evidence="5" id="KW-1185">Reference proteome</keyword>
<comment type="similarity">
    <text evidence="1">Belongs to the DadA oxidoreductase family.</text>
</comment>
<dbReference type="AlphaFoldDB" id="A0A239DPI8"/>
<dbReference type="Gene3D" id="3.50.50.60">
    <property type="entry name" value="FAD/NAD(P)-binding domain"/>
    <property type="match status" value="2"/>
</dbReference>
<evidence type="ECO:0000313" key="4">
    <source>
        <dbReference type="EMBL" id="SNS33672.1"/>
    </source>
</evidence>
<dbReference type="GO" id="GO:0055130">
    <property type="term" value="P:D-alanine catabolic process"/>
    <property type="evidence" value="ECO:0007669"/>
    <property type="project" value="TreeGrafter"/>
</dbReference>
<dbReference type="Pfam" id="PF01266">
    <property type="entry name" value="DAO"/>
    <property type="match status" value="1"/>
</dbReference>
<dbReference type="PANTHER" id="PTHR13847:SF280">
    <property type="entry name" value="D-AMINO ACID DEHYDROGENASE"/>
    <property type="match status" value="1"/>
</dbReference>
<dbReference type="EMBL" id="FZOS01000004">
    <property type="protein sequence ID" value="SNS33672.1"/>
    <property type="molecule type" value="Genomic_DNA"/>
</dbReference>
<dbReference type="SUPFAM" id="SSF51905">
    <property type="entry name" value="FAD/NAD(P)-binding domain"/>
    <property type="match status" value="1"/>
</dbReference>
<dbReference type="GO" id="GO:0005737">
    <property type="term" value="C:cytoplasm"/>
    <property type="evidence" value="ECO:0007669"/>
    <property type="project" value="TreeGrafter"/>
</dbReference>
<accession>A0A239DPI8</accession>
<feature type="domain" description="FAD dependent oxidoreductase" evidence="3">
    <location>
        <begin position="24"/>
        <end position="418"/>
    </location>
</feature>
<dbReference type="OrthoDB" id="9805337at2"/>
<dbReference type="Gene3D" id="3.30.9.10">
    <property type="entry name" value="D-Amino Acid Oxidase, subunit A, domain 2"/>
    <property type="match status" value="1"/>
</dbReference>
<evidence type="ECO:0000256" key="1">
    <source>
        <dbReference type="ARBA" id="ARBA00009410"/>
    </source>
</evidence>
<dbReference type="GO" id="GO:0008718">
    <property type="term" value="F:D-amino-acid dehydrogenase activity"/>
    <property type="evidence" value="ECO:0007669"/>
    <property type="project" value="TreeGrafter"/>
</dbReference>
<proteinExistence type="inferred from homology"/>
<reference evidence="5" key="1">
    <citation type="submission" date="2017-06" db="EMBL/GenBank/DDBJ databases">
        <authorList>
            <person name="Varghese N."/>
            <person name="Submissions S."/>
        </authorList>
    </citation>
    <scope>NUCLEOTIDE SEQUENCE [LARGE SCALE GENOMIC DNA]</scope>
    <source>
        <strain evidence="5">LNB2</strain>
    </source>
</reference>
<evidence type="ECO:0000313" key="5">
    <source>
        <dbReference type="Proteomes" id="UP000198281"/>
    </source>
</evidence>
<evidence type="ECO:0000259" key="3">
    <source>
        <dbReference type="Pfam" id="PF01266"/>
    </source>
</evidence>